<feature type="transmembrane region" description="Helical" evidence="1">
    <location>
        <begin position="89"/>
        <end position="111"/>
    </location>
</feature>
<dbReference type="NCBIfam" id="TIGR00254">
    <property type="entry name" value="GGDEF"/>
    <property type="match status" value="1"/>
</dbReference>
<dbReference type="InterPro" id="IPR052163">
    <property type="entry name" value="DGC-Regulatory_Protein"/>
</dbReference>
<accession>E3J916</accession>
<dbReference type="HOGENOM" id="CLU_000445_129_3_11"/>
<dbReference type="SUPFAM" id="SSF55073">
    <property type="entry name" value="Nucleotide cyclase"/>
    <property type="match status" value="1"/>
</dbReference>
<protein>
    <submittedName>
        <fullName evidence="3">Diguanylate cyclase</fullName>
    </submittedName>
</protein>
<dbReference type="STRING" id="298654.FraEuI1c_2869"/>
<dbReference type="Proteomes" id="UP000002484">
    <property type="component" value="Chromosome"/>
</dbReference>
<evidence type="ECO:0000256" key="1">
    <source>
        <dbReference type="SAM" id="Phobius"/>
    </source>
</evidence>
<dbReference type="PANTHER" id="PTHR46663:SF2">
    <property type="entry name" value="GGDEF DOMAIN-CONTAINING PROTEIN"/>
    <property type="match status" value="1"/>
</dbReference>
<reference evidence="3 4" key="1">
    <citation type="submission" date="2010-10" db="EMBL/GenBank/DDBJ databases">
        <title>Complete sequence of Frankia sp. EuI1c.</title>
        <authorList>
            <consortium name="US DOE Joint Genome Institute"/>
            <person name="Lucas S."/>
            <person name="Copeland A."/>
            <person name="Lapidus A."/>
            <person name="Cheng J.-F."/>
            <person name="Bruce D."/>
            <person name="Goodwin L."/>
            <person name="Pitluck S."/>
            <person name="Chertkov O."/>
            <person name="Detter J.C."/>
            <person name="Han C."/>
            <person name="Tapia R."/>
            <person name="Land M."/>
            <person name="Hauser L."/>
            <person name="Jeffries C."/>
            <person name="Kyrpides N."/>
            <person name="Ivanova N."/>
            <person name="Mikhailova N."/>
            <person name="Beauchemin N."/>
            <person name="Sen A."/>
            <person name="Sur S.A."/>
            <person name="Gtari M."/>
            <person name="Wall L."/>
            <person name="Tisa L."/>
            <person name="Woyke T."/>
        </authorList>
    </citation>
    <scope>NUCLEOTIDE SEQUENCE [LARGE SCALE GENOMIC DNA]</scope>
    <source>
        <strain evidence="4">DSM 45817 / CECT 9037 / EuI1c</strain>
    </source>
</reference>
<feature type="transmembrane region" description="Helical" evidence="1">
    <location>
        <begin position="193"/>
        <end position="217"/>
    </location>
</feature>
<feature type="transmembrane region" description="Helical" evidence="1">
    <location>
        <begin position="123"/>
        <end position="140"/>
    </location>
</feature>
<dbReference type="KEGG" id="fri:FraEuI1c_2869"/>
<dbReference type="Pfam" id="PF00990">
    <property type="entry name" value="GGDEF"/>
    <property type="match status" value="1"/>
</dbReference>
<feature type="domain" description="GGDEF" evidence="2">
    <location>
        <begin position="405"/>
        <end position="539"/>
    </location>
</feature>
<feature type="transmembrane region" description="Helical" evidence="1">
    <location>
        <begin position="55"/>
        <end position="77"/>
    </location>
</feature>
<keyword evidence="1" id="KW-0472">Membrane</keyword>
<feature type="transmembrane region" description="Helical" evidence="1">
    <location>
        <begin position="161"/>
        <end position="181"/>
    </location>
</feature>
<keyword evidence="1" id="KW-1133">Transmembrane helix</keyword>
<name>E3J916_PSEI1</name>
<dbReference type="AlphaFoldDB" id="E3J916"/>
<keyword evidence="1" id="KW-0812">Transmembrane</keyword>
<evidence type="ECO:0000313" key="4">
    <source>
        <dbReference type="Proteomes" id="UP000002484"/>
    </source>
</evidence>
<feature type="transmembrane region" description="Helical" evidence="1">
    <location>
        <begin position="260"/>
        <end position="281"/>
    </location>
</feature>
<proteinExistence type="predicted"/>
<evidence type="ECO:0000313" key="3">
    <source>
        <dbReference type="EMBL" id="ADP80895.1"/>
    </source>
</evidence>
<feature type="transmembrane region" description="Helical" evidence="1">
    <location>
        <begin position="27"/>
        <end position="49"/>
    </location>
</feature>
<dbReference type="InterPro" id="IPR029787">
    <property type="entry name" value="Nucleotide_cyclase"/>
</dbReference>
<dbReference type="CDD" id="cd01949">
    <property type="entry name" value="GGDEF"/>
    <property type="match status" value="1"/>
</dbReference>
<dbReference type="InParanoid" id="E3J916"/>
<dbReference type="EMBL" id="CP002299">
    <property type="protein sequence ID" value="ADP80895.1"/>
    <property type="molecule type" value="Genomic_DNA"/>
</dbReference>
<dbReference type="eggNOG" id="COG2199">
    <property type="taxonomic scope" value="Bacteria"/>
</dbReference>
<dbReference type="PANTHER" id="PTHR46663">
    <property type="entry name" value="DIGUANYLATE CYCLASE DGCT-RELATED"/>
    <property type="match status" value="1"/>
</dbReference>
<feature type="transmembrane region" description="Helical" evidence="1">
    <location>
        <begin position="301"/>
        <end position="321"/>
    </location>
</feature>
<sequence length="541" mass="57052">MVVGLRMAGGAVPGRRRSAGSPWGPWLYWRAAVGATLLVGLATALAVLLEPEPAKIAMTILNFVAEVAAAVACFGSTRRAAAGDRRWRVLIGTFAAALAGATLATVVSLLKGDSATSLAPPESLTLVAFYGLALAGLLCLPTRPIDGRATRERVGPSRWHAIIVLDSALIVGSVFLLEWGTSLEAVVRARAPALGLLLLALVQQVTALILVATVLMIATFRRPRSPTTLTLLGSGLLAFALMGSIFVYRTAHGSYDISAWALFPCVVSMLLITLAALAPSIPAGPDDRTVPGSRAMWMHAALPYAALTVIGLLILIKLAAGGPLDRVQAYGAVSLLVLALVRQMITMAENTQLLAEIREREGQLRYQAFHDPLTGLANRALFSRRLRQAMAAVPGPGRDSAAVDRQVAVLFVDLDHFKRVNDAFGHAAGDELLKISAARLRAGTRTTDTVARLGGDEFAVILDSAGPDRPVRVAERLTAALQAPCELAGQTYVPHASLGVVALDPTARQTSPDALLHQADLAMYAAKREHAGSLVVYQPGL</sequence>
<organism evidence="3 4">
    <name type="scientific">Pseudofrankia inefficax (strain DSM 45817 / CECT 9037 / DDB 130130 / EuI1c)</name>
    <name type="common">Frankia inefficax</name>
    <dbReference type="NCBI Taxonomy" id="298654"/>
    <lineage>
        <taxon>Bacteria</taxon>
        <taxon>Bacillati</taxon>
        <taxon>Actinomycetota</taxon>
        <taxon>Actinomycetes</taxon>
        <taxon>Frankiales</taxon>
        <taxon>Frankiaceae</taxon>
        <taxon>Pseudofrankia</taxon>
    </lineage>
</organism>
<dbReference type="SMART" id="SM00267">
    <property type="entry name" value="GGDEF"/>
    <property type="match status" value="1"/>
</dbReference>
<keyword evidence="4" id="KW-1185">Reference proteome</keyword>
<evidence type="ECO:0000259" key="2">
    <source>
        <dbReference type="PROSITE" id="PS50887"/>
    </source>
</evidence>
<dbReference type="PROSITE" id="PS50887">
    <property type="entry name" value="GGDEF"/>
    <property type="match status" value="1"/>
</dbReference>
<gene>
    <name evidence="3" type="ordered locus">FraEuI1c_2869</name>
</gene>
<dbReference type="Gene3D" id="3.30.70.270">
    <property type="match status" value="1"/>
</dbReference>
<feature type="transmembrane region" description="Helical" evidence="1">
    <location>
        <begin position="229"/>
        <end position="248"/>
    </location>
</feature>
<dbReference type="InterPro" id="IPR000160">
    <property type="entry name" value="GGDEF_dom"/>
</dbReference>
<dbReference type="InterPro" id="IPR043128">
    <property type="entry name" value="Rev_trsase/Diguanyl_cyclase"/>
</dbReference>